<dbReference type="Proteomes" id="UP001060215">
    <property type="component" value="Chromosome 6"/>
</dbReference>
<reference evidence="1 2" key="1">
    <citation type="journal article" date="2022" name="Plant J.">
        <title>Chromosome-level genome of Camellia lanceoleosa provides a valuable resource for understanding genome evolution and self-incompatibility.</title>
        <authorList>
            <person name="Gong W."/>
            <person name="Xiao S."/>
            <person name="Wang L."/>
            <person name="Liao Z."/>
            <person name="Chang Y."/>
            <person name="Mo W."/>
            <person name="Hu G."/>
            <person name="Li W."/>
            <person name="Zhao G."/>
            <person name="Zhu H."/>
            <person name="Hu X."/>
            <person name="Ji K."/>
            <person name="Xiang X."/>
            <person name="Song Q."/>
            <person name="Yuan D."/>
            <person name="Jin S."/>
            <person name="Zhang L."/>
        </authorList>
    </citation>
    <scope>NUCLEOTIDE SEQUENCE [LARGE SCALE GENOMIC DNA]</scope>
    <source>
        <strain evidence="1">SQ_2022a</strain>
    </source>
</reference>
<sequence>MGMRYILISLKATIAELKPKILSVHEGNKVIKYFISSDFVFVHANSYAVIIAVEVVPIDQIDPSLVQKCLAEFP</sequence>
<keyword evidence="2" id="KW-1185">Reference proteome</keyword>
<comment type="caution">
    <text evidence="1">The sequence shown here is derived from an EMBL/GenBank/DDBJ whole genome shotgun (WGS) entry which is preliminary data.</text>
</comment>
<name>A0ACC0ID08_9ERIC</name>
<protein>
    <submittedName>
        <fullName evidence="1">Uncharacterized protein</fullName>
    </submittedName>
</protein>
<organism evidence="1 2">
    <name type="scientific">Camellia lanceoleosa</name>
    <dbReference type="NCBI Taxonomy" id="1840588"/>
    <lineage>
        <taxon>Eukaryota</taxon>
        <taxon>Viridiplantae</taxon>
        <taxon>Streptophyta</taxon>
        <taxon>Embryophyta</taxon>
        <taxon>Tracheophyta</taxon>
        <taxon>Spermatophyta</taxon>
        <taxon>Magnoliopsida</taxon>
        <taxon>eudicotyledons</taxon>
        <taxon>Gunneridae</taxon>
        <taxon>Pentapetalae</taxon>
        <taxon>asterids</taxon>
        <taxon>Ericales</taxon>
        <taxon>Theaceae</taxon>
        <taxon>Camellia</taxon>
    </lineage>
</organism>
<accession>A0ACC0ID08</accession>
<evidence type="ECO:0000313" key="1">
    <source>
        <dbReference type="EMBL" id="KAI8023448.1"/>
    </source>
</evidence>
<evidence type="ECO:0000313" key="2">
    <source>
        <dbReference type="Proteomes" id="UP001060215"/>
    </source>
</evidence>
<gene>
    <name evidence="1" type="ORF">LOK49_LG03G02697</name>
</gene>
<proteinExistence type="predicted"/>
<dbReference type="EMBL" id="CM045763">
    <property type="protein sequence ID" value="KAI8023448.1"/>
    <property type="molecule type" value="Genomic_DNA"/>
</dbReference>